<dbReference type="Proteomes" id="UP000231456">
    <property type="component" value="Unassembled WGS sequence"/>
</dbReference>
<name>A0A2M8F9W9_9BACT</name>
<feature type="transmembrane region" description="Helical" evidence="1">
    <location>
        <begin position="141"/>
        <end position="162"/>
    </location>
</feature>
<gene>
    <name evidence="2" type="ORF">CO030_02425</name>
</gene>
<feature type="transmembrane region" description="Helical" evidence="1">
    <location>
        <begin position="83"/>
        <end position="104"/>
    </location>
</feature>
<keyword evidence="1" id="KW-0472">Membrane</keyword>
<evidence type="ECO:0000256" key="1">
    <source>
        <dbReference type="SAM" id="Phobius"/>
    </source>
</evidence>
<proteinExistence type="predicted"/>
<feature type="transmembrane region" description="Helical" evidence="1">
    <location>
        <begin position="13"/>
        <end position="32"/>
    </location>
</feature>
<reference evidence="3" key="1">
    <citation type="submission" date="2017-09" db="EMBL/GenBank/DDBJ databases">
        <title>Depth-based differentiation of microbial function through sediment-hosted aquifers and enrichment of novel symbionts in the deep terrestrial subsurface.</title>
        <authorList>
            <person name="Probst A.J."/>
            <person name="Ladd B."/>
            <person name="Jarett J.K."/>
            <person name="Geller-Mcgrath D.E."/>
            <person name="Sieber C.M.K."/>
            <person name="Emerson J.B."/>
            <person name="Anantharaman K."/>
            <person name="Thomas B.C."/>
            <person name="Malmstrom R."/>
            <person name="Stieglmeier M."/>
            <person name="Klingl A."/>
            <person name="Woyke T."/>
            <person name="Ryan C.M."/>
            <person name="Banfield J.F."/>
        </authorList>
    </citation>
    <scope>NUCLEOTIDE SEQUENCE [LARGE SCALE GENOMIC DNA]</scope>
</reference>
<dbReference type="AlphaFoldDB" id="A0A2M8F9W9"/>
<evidence type="ECO:0008006" key="4">
    <source>
        <dbReference type="Google" id="ProtNLM"/>
    </source>
</evidence>
<accession>A0A2M8F9W9</accession>
<protein>
    <recommendedName>
        <fullName evidence="4">DUF2231 domain-containing protein</fullName>
    </recommendedName>
</protein>
<keyword evidence="1" id="KW-0812">Transmembrane</keyword>
<feature type="transmembrane region" description="Helical" evidence="1">
    <location>
        <begin position="44"/>
        <end position="63"/>
    </location>
</feature>
<sequence>MNISEMIGSLHPAIVHLPIGMLTLYAVLEILPLKRLESHASYRYTKGIIVCAGVVGVMLALQSGEAAAEMNRHDRAILELHELMASTTMWFFGILAGIYAIAWLRDVEQMVRLEKFPLLKKVWDILSRVANALDKPLLRRVLALFGFVALSLTGILGGALVYGPDADFLVSFVTKLLGLQ</sequence>
<comment type="caution">
    <text evidence="2">The sequence shown here is derived from an EMBL/GenBank/DDBJ whole genome shotgun (WGS) entry which is preliminary data.</text>
</comment>
<evidence type="ECO:0000313" key="3">
    <source>
        <dbReference type="Proteomes" id="UP000231456"/>
    </source>
</evidence>
<keyword evidence="1" id="KW-1133">Transmembrane helix</keyword>
<dbReference type="EMBL" id="PFRH01000082">
    <property type="protein sequence ID" value="PJC52532.1"/>
    <property type="molecule type" value="Genomic_DNA"/>
</dbReference>
<evidence type="ECO:0000313" key="2">
    <source>
        <dbReference type="EMBL" id="PJC52532.1"/>
    </source>
</evidence>
<organism evidence="2 3">
    <name type="scientific">Candidatus Magasanikbacteria bacterium CG_4_9_14_0_2_um_filter_42_11</name>
    <dbReference type="NCBI Taxonomy" id="1974643"/>
    <lineage>
        <taxon>Bacteria</taxon>
        <taxon>Candidatus Magasanikiibacteriota</taxon>
    </lineage>
</organism>